<proteinExistence type="predicted"/>
<protein>
    <submittedName>
        <fullName evidence="6">von Willebrand factor type A domain protein</fullName>
    </submittedName>
</protein>
<evidence type="ECO:0000256" key="3">
    <source>
        <dbReference type="ARBA" id="ARBA00022989"/>
    </source>
</evidence>
<organism evidence="6">
    <name type="scientific">uncultured Flavobacteriia bacterium</name>
    <dbReference type="NCBI Taxonomy" id="212695"/>
    <lineage>
        <taxon>Bacteria</taxon>
        <taxon>Pseudomonadati</taxon>
        <taxon>Bacteroidota</taxon>
        <taxon>Flavobacteriia</taxon>
        <taxon>environmental samples</taxon>
    </lineage>
</organism>
<dbReference type="EMBL" id="FO117598">
    <property type="protein sequence ID" value="CCG00088.1"/>
    <property type="molecule type" value="Genomic_DNA"/>
</dbReference>
<keyword evidence="3" id="KW-1133">Transmembrane helix</keyword>
<keyword evidence="4" id="KW-0472">Membrane</keyword>
<dbReference type="PROSITE" id="PS50234">
    <property type="entry name" value="VWFA"/>
    <property type="match status" value="1"/>
</dbReference>
<dbReference type="SUPFAM" id="SSF53300">
    <property type="entry name" value="vWA-like"/>
    <property type="match status" value="1"/>
</dbReference>
<evidence type="ECO:0000256" key="4">
    <source>
        <dbReference type="ARBA" id="ARBA00023136"/>
    </source>
</evidence>
<dbReference type="PANTHER" id="PTHR22550:SF5">
    <property type="entry name" value="LEUCINE ZIPPER PROTEIN 4"/>
    <property type="match status" value="1"/>
</dbReference>
<dbReference type="AlphaFoldDB" id="H6RGC7"/>
<keyword evidence="1" id="KW-1003">Cell membrane</keyword>
<accession>H6RGC7</accession>
<dbReference type="InterPro" id="IPR050768">
    <property type="entry name" value="UPF0353/GerABKA_families"/>
</dbReference>
<reference evidence="6" key="2">
    <citation type="submission" date="2012-02" db="EMBL/GenBank/DDBJ databases">
        <authorList>
            <person name="Genoscope - CEA"/>
        </authorList>
    </citation>
    <scope>NUCLEOTIDE SEQUENCE</scope>
</reference>
<dbReference type="Gene3D" id="3.40.50.410">
    <property type="entry name" value="von Willebrand factor, type A domain"/>
    <property type="match status" value="1"/>
</dbReference>
<evidence type="ECO:0000256" key="1">
    <source>
        <dbReference type="ARBA" id="ARBA00022475"/>
    </source>
</evidence>
<dbReference type="PANTHER" id="PTHR22550">
    <property type="entry name" value="SPORE GERMINATION PROTEIN"/>
    <property type="match status" value="1"/>
</dbReference>
<dbReference type="Pfam" id="PF13519">
    <property type="entry name" value="VWA_2"/>
    <property type="match status" value="1"/>
</dbReference>
<keyword evidence="2" id="KW-0812">Transmembrane</keyword>
<evidence type="ECO:0000259" key="5">
    <source>
        <dbReference type="PROSITE" id="PS50234"/>
    </source>
</evidence>
<name>H6RGC7_9BACT</name>
<reference evidence="6" key="1">
    <citation type="journal article" date="2012" name="Environ. Microbiol.">
        <title>Genomic content of uncultured Bacteroidetes from contrasting oceanic provinces in the North Atlantic Ocean.</title>
        <authorList>
            <person name="Gomez-Pereira P.R."/>
            <person name="Schuler M."/>
            <person name="Fuchs B.M."/>
            <person name="Bennke C."/>
            <person name="Teeling H."/>
            <person name="Waldmann J."/>
            <person name="Richter M."/>
            <person name="Barbe V."/>
            <person name="Bataille E."/>
            <person name="Glockner F.O."/>
            <person name="Amann R."/>
        </authorList>
    </citation>
    <scope>NUCLEOTIDE SEQUENCE</scope>
</reference>
<evidence type="ECO:0000256" key="2">
    <source>
        <dbReference type="ARBA" id="ARBA00022692"/>
    </source>
</evidence>
<dbReference type="InterPro" id="IPR002035">
    <property type="entry name" value="VWF_A"/>
</dbReference>
<sequence>MFFIFIALAQPLFGTKMGSSLEKNSEVVIAMDVSNSMNTLDIDPNITRLEVAKRAAIELINGLEGEKVGVLIFAGNAYVQLPITQDYNTAKLFIKEIETNMLSNQGTNFDIAIDMSQEMFSEGTFGKCILMVTDGENHEKVPEKKLKTLPKENIFLTVVGLGTSNGGLIYRDPAKPFMGYITDEKGRPVLSKVGKELVESLAKNANGIAMVTDDPFPNLSNLLTEINQLNKGDLRNLNLEIKETCFHIPLMIGLVFWLLFQFSDFRFITKVKND</sequence>
<evidence type="ECO:0000313" key="6">
    <source>
        <dbReference type="EMBL" id="CCG00088.1"/>
    </source>
</evidence>
<gene>
    <name evidence="6" type="ORF">VIS_S3CIB80009</name>
</gene>
<feature type="domain" description="VWFA" evidence="5">
    <location>
        <begin position="26"/>
        <end position="226"/>
    </location>
</feature>
<dbReference type="InterPro" id="IPR036465">
    <property type="entry name" value="vWFA_dom_sf"/>
</dbReference>
<dbReference type="SMART" id="SM00327">
    <property type="entry name" value="VWA"/>
    <property type="match status" value="1"/>
</dbReference>